<keyword evidence="5 6" id="KW-0342">GTP-binding</keyword>
<sequence length="172" mass="18710">MGLAFGKLFSRLFAKKEMRILMVGLDAAGKTTILYKLKLGEIVTTIPTIGALPRIFLYVGVERPPIRITEEERATSRPAHLHKRPGIFFIPFCQGDAPPDPATCATGRCLRRPSASPHHPATSSPSFPLPLAPPCFIDLFAIDSRTQLNQECKFLAACMGGGPGYASPVLYD</sequence>
<proteinExistence type="inferred from homology"/>
<organism evidence="8 9">
    <name type="scientific">Aegilops tauschii subsp. strangulata</name>
    <name type="common">Goatgrass</name>
    <dbReference type="NCBI Taxonomy" id="200361"/>
    <lineage>
        <taxon>Eukaryota</taxon>
        <taxon>Viridiplantae</taxon>
        <taxon>Streptophyta</taxon>
        <taxon>Embryophyta</taxon>
        <taxon>Tracheophyta</taxon>
        <taxon>Spermatophyta</taxon>
        <taxon>Magnoliopsida</taxon>
        <taxon>Liliopsida</taxon>
        <taxon>Poales</taxon>
        <taxon>Poaceae</taxon>
        <taxon>BOP clade</taxon>
        <taxon>Pooideae</taxon>
        <taxon>Triticodae</taxon>
        <taxon>Triticeae</taxon>
        <taxon>Triticinae</taxon>
        <taxon>Aegilops</taxon>
    </lineage>
</organism>
<reference evidence="8" key="4">
    <citation type="submission" date="2019-03" db="UniProtKB">
        <authorList>
            <consortium name="EnsemblPlants"/>
        </authorList>
    </citation>
    <scope>IDENTIFICATION</scope>
</reference>
<evidence type="ECO:0000256" key="6">
    <source>
        <dbReference type="PIRSR" id="PIRSR606689-1"/>
    </source>
</evidence>
<evidence type="ECO:0000256" key="1">
    <source>
        <dbReference type="ARBA" id="ARBA00010290"/>
    </source>
</evidence>
<dbReference type="Gene3D" id="3.40.50.300">
    <property type="entry name" value="P-loop containing nucleotide triphosphate hydrolases"/>
    <property type="match status" value="1"/>
</dbReference>
<dbReference type="SUPFAM" id="SSF52540">
    <property type="entry name" value="P-loop containing nucleoside triphosphate hydrolases"/>
    <property type="match status" value="1"/>
</dbReference>
<dbReference type="InterPro" id="IPR027417">
    <property type="entry name" value="P-loop_NTPase"/>
</dbReference>
<keyword evidence="2" id="KW-0449">Lipoprotein</keyword>
<evidence type="ECO:0000313" key="9">
    <source>
        <dbReference type="Proteomes" id="UP000015105"/>
    </source>
</evidence>
<dbReference type="SMART" id="SM00177">
    <property type="entry name" value="ARF"/>
    <property type="match status" value="1"/>
</dbReference>
<dbReference type="InterPro" id="IPR006689">
    <property type="entry name" value="Small_GTPase_ARF/SAR"/>
</dbReference>
<keyword evidence="2" id="KW-0519">Myristate</keyword>
<comment type="similarity">
    <text evidence="1">Belongs to the small GTPase superfamily. Arf family.</text>
</comment>
<name>A0A453BL16_AEGTS</name>
<evidence type="ECO:0000256" key="4">
    <source>
        <dbReference type="ARBA" id="ARBA00022892"/>
    </source>
</evidence>
<dbReference type="GO" id="GO:0046872">
    <property type="term" value="F:metal ion binding"/>
    <property type="evidence" value="ECO:0007669"/>
    <property type="project" value="UniProtKB-KW"/>
</dbReference>
<dbReference type="GO" id="GO:0003924">
    <property type="term" value="F:GTPase activity"/>
    <property type="evidence" value="ECO:0007669"/>
    <property type="project" value="InterPro"/>
</dbReference>
<keyword evidence="3 6" id="KW-0547">Nucleotide-binding</keyword>
<keyword evidence="9" id="KW-1185">Reference proteome</keyword>
<keyword evidence="7" id="KW-0479">Metal-binding</keyword>
<keyword evidence="7" id="KW-0460">Magnesium</keyword>
<dbReference type="Pfam" id="PF00025">
    <property type="entry name" value="Arf"/>
    <property type="match status" value="1"/>
</dbReference>
<dbReference type="AlphaFoldDB" id="A0A453BL16"/>
<accession>A0A453BL16</accession>
<evidence type="ECO:0000313" key="8">
    <source>
        <dbReference type="EnsemblPlants" id="AET2Gv20549000.13"/>
    </source>
</evidence>
<reference evidence="9" key="2">
    <citation type="journal article" date="2017" name="Nat. Plants">
        <title>The Aegilops tauschii genome reveals multiple impacts of transposons.</title>
        <authorList>
            <person name="Zhao G."/>
            <person name="Zou C."/>
            <person name="Li K."/>
            <person name="Wang K."/>
            <person name="Li T."/>
            <person name="Gao L."/>
            <person name="Zhang X."/>
            <person name="Wang H."/>
            <person name="Yang Z."/>
            <person name="Liu X."/>
            <person name="Jiang W."/>
            <person name="Mao L."/>
            <person name="Kong X."/>
            <person name="Jiao Y."/>
            <person name="Jia J."/>
        </authorList>
    </citation>
    <scope>NUCLEOTIDE SEQUENCE [LARGE SCALE GENOMIC DNA]</scope>
    <source>
        <strain evidence="9">cv. AL8/78</strain>
    </source>
</reference>
<reference evidence="8" key="5">
    <citation type="journal article" date="2021" name="G3 (Bethesda)">
        <title>Aegilops tauschii genome assembly Aet v5.0 features greater sequence contiguity and improved annotation.</title>
        <authorList>
            <person name="Wang L."/>
            <person name="Zhu T."/>
            <person name="Rodriguez J.C."/>
            <person name="Deal K.R."/>
            <person name="Dubcovsky J."/>
            <person name="McGuire P.E."/>
            <person name="Lux T."/>
            <person name="Spannagl M."/>
            <person name="Mayer K.F.X."/>
            <person name="Baldrich P."/>
            <person name="Meyers B.C."/>
            <person name="Huo N."/>
            <person name="Gu Y.Q."/>
            <person name="Zhou H."/>
            <person name="Devos K.M."/>
            <person name="Bennetzen J.L."/>
            <person name="Unver T."/>
            <person name="Budak H."/>
            <person name="Gulick P.J."/>
            <person name="Galiba G."/>
            <person name="Kalapos B."/>
            <person name="Nelson D.R."/>
            <person name="Li P."/>
            <person name="You F.M."/>
            <person name="Luo M.C."/>
            <person name="Dvorak J."/>
        </authorList>
    </citation>
    <scope>NUCLEOTIDE SEQUENCE [LARGE SCALE GENOMIC DNA]</scope>
    <source>
        <strain evidence="8">cv. AL8/78</strain>
    </source>
</reference>
<evidence type="ECO:0000256" key="3">
    <source>
        <dbReference type="ARBA" id="ARBA00022741"/>
    </source>
</evidence>
<feature type="binding site" evidence="6">
    <location>
        <begin position="24"/>
        <end position="31"/>
    </location>
    <ligand>
        <name>GTP</name>
        <dbReference type="ChEBI" id="CHEBI:37565"/>
    </ligand>
</feature>
<dbReference type="Proteomes" id="UP000015105">
    <property type="component" value="Chromosome 2D"/>
</dbReference>
<keyword evidence="4" id="KW-0931">ER-Golgi transport</keyword>
<evidence type="ECO:0000256" key="7">
    <source>
        <dbReference type="PIRSR" id="PIRSR606689-2"/>
    </source>
</evidence>
<feature type="binding site" evidence="7">
    <location>
        <position position="48"/>
    </location>
    <ligand>
        <name>Mg(2+)</name>
        <dbReference type="ChEBI" id="CHEBI:18420"/>
    </ligand>
</feature>
<reference evidence="8" key="3">
    <citation type="journal article" date="2017" name="Nature">
        <title>Genome sequence of the progenitor of the wheat D genome Aegilops tauschii.</title>
        <authorList>
            <person name="Luo M.C."/>
            <person name="Gu Y.Q."/>
            <person name="Puiu D."/>
            <person name="Wang H."/>
            <person name="Twardziok S.O."/>
            <person name="Deal K.R."/>
            <person name="Huo N."/>
            <person name="Zhu T."/>
            <person name="Wang L."/>
            <person name="Wang Y."/>
            <person name="McGuire P.E."/>
            <person name="Liu S."/>
            <person name="Long H."/>
            <person name="Ramasamy R.K."/>
            <person name="Rodriguez J.C."/>
            <person name="Van S.L."/>
            <person name="Yuan L."/>
            <person name="Wang Z."/>
            <person name="Xia Z."/>
            <person name="Xiao L."/>
            <person name="Anderson O.D."/>
            <person name="Ouyang S."/>
            <person name="Liang Y."/>
            <person name="Zimin A.V."/>
            <person name="Pertea G."/>
            <person name="Qi P."/>
            <person name="Bennetzen J.L."/>
            <person name="Dai X."/>
            <person name="Dawson M.W."/>
            <person name="Muller H.G."/>
            <person name="Kugler K."/>
            <person name="Rivarola-Duarte L."/>
            <person name="Spannagl M."/>
            <person name="Mayer K.F.X."/>
            <person name="Lu F.H."/>
            <person name="Bevan M.W."/>
            <person name="Leroy P."/>
            <person name="Li P."/>
            <person name="You F.M."/>
            <person name="Sun Q."/>
            <person name="Liu Z."/>
            <person name="Lyons E."/>
            <person name="Wicker T."/>
            <person name="Salzberg S.L."/>
            <person name="Devos K.M."/>
            <person name="Dvorak J."/>
        </authorList>
    </citation>
    <scope>NUCLEOTIDE SEQUENCE [LARGE SCALE GENOMIC DNA]</scope>
    <source>
        <strain evidence="8">cv. AL8/78</strain>
    </source>
</reference>
<dbReference type="InterPro" id="IPR024156">
    <property type="entry name" value="Small_GTPase_ARF"/>
</dbReference>
<dbReference type="PANTHER" id="PTHR11711">
    <property type="entry name" value="ADP RIBOSYLATION FACTOR-RELATED"/>
    <property type="match status" value="1"/>
</dbReference>
<dbReference type="GO" id="GO:0005525">
    <property type="term" value="F:GTP binding"/>
    <property type="evidence" value="ECO:0007669"/>
    <property type="project" value="UniProtKB-KW"/>
</dbReference>
<dbReference type="GO" id="GO:0016192">
    <property type="term" value="P:vesicle-mediated transport"/>
    <property type="evidence" value="ECO:0007669"/>
    <property type="project" value="UniProtKB-KW"/>
</dbReference>
<dbReference type="Gramene" id="AET2Gv20549000.13">
    <property type="protein sequence ID" value="AET2Gv20549000.13"/>
    <property type="gene ID" value="AET2Gv20549000"/>
</dbReference>
<keyword evidence="4" id="KW-0813">Transport</keyword>
<evidence type="ECO:0000256" key="5">
    <source>
        <dbReference type="ARBA" id="ARBA00023134"/>
    </source>
</evidence>
<protein>
    <recommendedName>
        <fullName evidence="10">ADP-ribosylation factor 1</fullName>
    </recommendedName>
</protein>
<feature type="binding site" evidence="7">
    <location>
        <position position="31"/>
    </location>
    <ligand>
        <name>Mg(2+)</name>
        <dbReference type="ChEBI" id="CHEBI:18420"/>
    </ligand>
</feature>
<evidence type="ECO:0000256" key="2">
    <source>
        <dbReference type="ARBA" id="ARBA00022707"/>
    </source>
</evidence>
<reference evidence="9" key="1">
    <citation type="journal article" date="2014" name="Science">
        <title>Ancient hybridizations among the ancestral genomes of bread wheat.</title>
        <authorList>
            <consortium name="International Wheat Genome Sequencing Consortium,"/>
            <person name="Marcussen T."/>
            <person name="Sandve S.R."/>
            <person name="Heier L."/>
            <person name="Spannagl M."/>
            <person name="Pfeifer M."/>
            <person name="Jakobsen K.S."/>
            <person name="Wulff B.B."/>
            <person name="Steuernagel B."/>
            <person name="Mayer K.F."/>
            <person name="Olsen O.A."/>
        </authorList>
    </citation>
    <scope>NUCLEOTIDE SEQUENCE [LARGE SCALE GENOMIC DNA]</scope>
    <source>
        <strain evidence="9">cv. AL8/78</strain>
    </source>
</reference>
<evidence type="ECO:0008006" key="10">
    <source>
        <dbReference type="Google" id="ProtNLM"/>
    </source>
</evidence>
<dbReference type="EnsemblPlants" id="AET2Gv20549000.13">
    <property type="protein sequence ID" value="AET2Gv20549000.13"/>
    <property type="gene ID" value="AET2Gv20549000"/>
</dbReference>